<dbReference type="KEGG" id="pavi:110756682"/>
<dbReference type="Gramene" id="Pav_sc0000554.1_g1930.1.br:mrna">
    <property type="protein sequence ID" value="Pav_sc0000554.1_g1930.1.br:mrna"/>
    <property type="gene ID" value="Pav_sc0000554.1_g1930.1.br"/>
</dbReference>
<protein>
    <submittedName>
        <fullName evidence="2">Uncharacterized protein LOC110756682</fullName>
    </submittedName>
</protein>
<dbReference type="Proteomes" id="UP000515124">
    <property type="component" value="Unplaced"/>
</dbReference>
<organism evidence="1 2">
    <name type="scientific">Prunus avium</name>
    <name type="common">Cherry</name>
    <name type="synonym">Cerasus avium</name>
    <dbReference type="NCBI Taxonomy" id="42229"/>
    <lineage>
        <taxon>Eukaryota</taxon>
        <taxon>Viridiplantae</taxon>
        <taxon>Streptophyta</taxon>
        <taxon>Embryophyta</taxon>
        <taxon>Tracheophyta</taxon>
        <taxon>Spermatophyta</taxon>
        <taxon>Magnoliopsida</taxon>
        <taxon>eudicotyledons</taxon>
        <taxon>Gunneridae</taxon>
        <taxon>Pentapetalae</taxon>
        <taxon>rosids</taxon>
        <taxon>fabids</taxon>
        <taxon>Rosales</taxon>
        <taxon>Rosaceae</taxon>
        <taxon>Amygdaloideae</taxon>
        <taxon>Amygdaleae</taxon>
        <taxon>Prunus</taxon>
    </lineage>
</organism>
<evidence type="ECO:0000313" key="1">
    <source>
        <dbReference type="Proteomes" id="UP000515124"/>
    </source>
</evidence>
<accession>A0A6P5SJV1</accession>
<dbReference type="GeneID" id="110756682"/>
<dbReference type="RefSeq" id="XP_021813826.1">
    <property type="nucleotide sequence ID" value="XM_021958134.1"/>
</dbReference>
<gene>
    <name evidence="2" type="primary">LOC110756682</name>
</gene>
<proteinExistence type="predicted"/>
<evidence type="ECO:0000313" key="2">
    <source>
        <dbReference type="RefSeq" id="XP_021813826.1"/>
    </source>
</evidence>
<keyword evidence="1" id="KW-1185">Reference proteome</keyword>
<name>A0A6P5SJV1_PRUAV</name>
<sequence length="211" mass="23681">MVLDSHMMLDNNLSAEDLFLCSPNVAGQSVMLDKDGGGGKDLSQQERVGYDTDKSLWNSILKSMDNKPKQPKTAEQRRFEELMTYFANHTAPNVDFLKEPDPPVPAGECRYCLKVDDHITQLCPYKYDVPKNAILGKGCSVVCTVCGCRFRDSCCAKCGHTRGRAMLMDCITCGKLYDHWFDTCPERDLTSPFTCDPYTGYICFKACPPKE</sequence>
<dbReference type="AlphaFoldDB" id="A0A6P5SJV1"/>
<reference evidence="2" key="1">
    <citation type="submission" date="2025-08" db="UniProtKB">
        <authorList>
            <consortium name="RefSeq"/>
        </authorList>
    </citation>
    <scope>IDENTIFICATION</scope>
</reference>